<evidence type="ECO:0000313" key="4">
    <source>
        <dbReference type="Proteomes" id="UP000325081"/>
    </source>
</evidence>
<reference evidence="4" key="1">
    <citation type="journal article" date="2019" name="Curr. Biol.">
        <title>Genome Sequence of Striga asiatica Provides Insight into the Evolution of Plant Parasitism.</title>
        <authorList>
            <person name="Yoshida S."/>
            <person name="Kim S."/>
            <person name="Wafula E.K."/>
            <person name="Tanskanen J."/>
            <person name="Kim Y.M."/>
            <person name="Honaas L."/>
            <person name="Yang Z."/>
            <person name="Spallek T."/>
            <person name="Conn C.E."/>
            <person name="Ichihashi Y."/>
            <person name="Cheong K."/>
            <person name="Cui S."/>
            <person name="Der J.P."/>
            <person name="Gundlach H."/>
            <person name="Jiao Y."/>
            <person name="Hori C."/>
            <person name="Ishida J.K."/>
            <person name="Kasahara H."/>
            <person name="Kiba T."/>
            <person name="Kim M.S."/>
            <person name="Koo N."/>
            <person name="Laohavisit A."/>
            <person name="Lee Y.H."/>
            <person name="Lumba S."/>
            <person name="McCourt P."/>
            <person name="Mortimer J.C."/>
            <person name="Mutuku J.M."/>
            <person name="Nomura T."/>
            <person name="Sasaki-Sekimoto Y."/>
            <person name="Seto Y."/>
            <person name="Wang Y."/>
            <person name="Wakatake T."/>
            <person name="Sakakibara H."/>
            <person name="Demura T."/>
            <person name="Yamaguchi S."/>
            <person name="Yoneyama K."/>
            <person name="Manabe R.I."/>
            <person name="Nelson D.C."/>
            <person name="Schulman A.H."/>
            <person name="Timko M.P."/>
            <person name="dePamphilis C.W."/>
            <person name="Choi D."/>
            <person name="Shirasu K."/>
        </authorList>
    </citation>
    <scope>NUCLEOTIDE SEQUENCE [LARGE SCALE GENOMIC DNA]</scope>
    <source>
        <strain evidence="4">cv. UVA1</strain>
    </source>
</reference>
<gene>
    <name evidence="3" type="ORF">STAS_21783</name>
</gene>
<comment type="caution">
    <text evidence="3">The sequence shown here is derived from an EMBL/GenBank/DDBJ whole genome shotgun (WGS) entry which is preliminary data.</text>
</comment>
<feature type="region of interest" description="Disordered" evidence="1">
    <location>
        <begin position="248"/>
        <end position="267"/>
    </location>
</feature>
<evidence type="ECO:0000313" key="3">
    <source>
        <dbReference type="EMBL" id="GER44868.1"/>
    </source>
</evidence>
<evidence type="ECO:0000256" key="2">
    <source>
        <dbReference type="SAM" id="Phobius"/>
    </source>
</evidence>
<keyword evidence="2" id="KW-0812">Transmembrane</keyword>
<dbReference type="AlphaFoldDB" id="A0A5A7QIX8"/>
<dbReference type="EMBL" id="BKCP01007159">
    <property type="protein sequence ID" value="GER44868.1"/>
    <property type="molecule type" value="Genomic_DNA"/>
</dbReference>
<dbReference type="Proteomes" id="UP000325081">
    <property type="component" value="Unassembled WGS sequence"/>
</dbReference>
<keyword evidence="4" id="KW-1185">Reference proteome</keyword>
<evidence type="ECO:0000256" key="1">
    <source>
        <dbReference type="SAM" id="MobiDB-lite"/>
    </source>
</evidence>
<sequence>MVEERIREFVAMAPIMAKAGLHLRQLPFHTFSLFETPKLLSHFQYPSVFVPNHHHHHRQFLVLFSSWNLHICKCYKADEFNFGAEDDETEDFDDSLEQWFDVLEDYFDSIWIFKVFGSFGWTLPFILSSILLATGPKAFLMALALPIGQSTLAFAAQILLNLGKAKPNPKNKTNRQKSRAYSSRKGNFEPIAEWIDFKGPRKRKKRYQTPIAKNDVSVGSSNSGATEFGGWDELDAGAESIFGSSEKVGQESNVMRGGHEVKGKNGKLGKTSSGPLLLRLLVTIFPFFKFLD</sequence>
<keyword evidence="2" id="KW-1133">Transmembrane helix</keyword>
<keyword evidence="2" id="KW-0472">Membrane</keyword>
<organism evidence="3 4">
    <name type="scientific">Striga asiatica</name>
    <name type="common">Asiatic witchweed</name>
    <name type="synonym">Buchnera asiatica</name>
    <dbReference type="NCBI Taxonomy" id="4170"/>
    <lineage>
        <taxon>Eukaryota</taxon>
        <taxon>Viridiplantae</taxon>
        <taxon>Streptophyta</taxon>
        <taxon>Embryophyta</taxon>
        <taxon>Tracheophyta</taxon>
        <taxon>Spermatophyta</taxon>
        <taxon>Magnoliopsida</taxon>
        <taxon>eudicotyledons</taxon>
        <taxon>Gunneridae</taxon>
        <taxon>Pentapetalae</taxon>
        <taxon>asterids</taxon>
        <taxon>lamiids</taxon>
        <taxon>Lamiales</taxon>
        <taxon>Orobanchaceae</taxon>
        <taxon>Buchnereae</taxon>
        <taxon>Striga</taxon>
    </lineage>
</organism>
<protein>
    <submittedName>
        <fullName evidence="3">Synaptic vesicle glycoprotein 2B</fullName>
    </submittedName>
</protein>
<feature type="transmembrane region" description="Helical" evidence="2">
    <location>
        <begin position="138"/>
        <end position="162"/>
    </location>
</feature>
<feature type="transmembrane region" description="Helical" evidence="2">
    <location>
        <begin position="111"/>
        <end position="132"/>
    </location>
</feature>
<proteinExistence type="predicted"/>
<dbReference type="PANTHER" id="PTHR35719">
    <property type="entry name" value="OS01G0680600 PROTEIN"/>
    <property type="match status" value="1"/>
</dbReference>
<dbReference type="PANTHER" id="PTHR35719:SF2">
    <property type="entry name" value="ABC TRANSMEMBRANE TYPE-1 DOMAIN-CONTAINING PROTEIN"/>
    <property type="match status" value="1"/>
</dbReference>
<dbReference type="OrthoDB" id="785439at2759"/>
<accession>A0A5A7QIX8</accession>
<name>A0A5A7QIX8_STRAF</name>